<dbReference type="EMBL" id="CP002833">
    <property type="protein sequence ID" value="AFI67080.1"/>
    <property type="molecule type" value="Genomic_DNA"/>
</dbReference>
<evidence type="ECO:0000313" key="1">
    <source>
        <dbReference type="EMBL" id="AFI67080.1"/>
    </source>
</evidence>
<organism evidence="1 2">
    <name type="scientific">Burkholderia pseudomallei (strain 1026b)</name>
    <dbReference type="NCBI Taxonomy" id="884204"/>
    <lineage>
        <taxon>Bacteria</taxon>
        <taxon>Pseudomonadati</taxon>
        <taxon>Pseudomonadota</taxon>
        <taxon>Betaproteobacteria</taxon>
        <taxon>Burkholderiales</taxon>
        <taxon>Burkholderiaceae</taxon>
        <taxon>Burkholderia</taxon>
        <taxon>pseudomallei group</taxon>
    </lineage>
</organism>
<evidence type="ECO:0000313" key="2">
    <source>
        <dbReference type="Proteomes" id="UP000010087"/>
    </source>
</evidence>
<reference evidence="1 2" key="1">
    <citation type="journal article" date="2012" name="PLoS ONE">
        <title>Evolution of Burkholderia pseudomallei in recurrent melioidosis.</title>
        <authorList>
            <person name="Hayden H.S."/>
            <person name="Lim R."/>
            <person name="Brittnacher M.J."/>
            <person name="Sims E.H."/>
            <person name="Ramage E.R."/>
            <person name="Fong C."/>
            <person name="Wu Z."/>
            <person name="Crist E."/>
            <person name="Chang J."/>
            <person name="Zhou Y."/>
            <person name="Radey M."/>
            <person name="Rohmer L."/>
            <person name="Haugen E."/>
            <person name="Gillett W."/>
            <person name="Wuthiekanun V."/>
            <person name="Peacock S.J."/>
            <person name="Kaul R."/>
            <person name="Miller S.I."/>
            <person name="Manoil C."/>
            <person name="Jacobs M.A."/>
        </authorList>
    </citation>
    <scope>NUCLEOTIDE SEQUENCE [LARGE SCALE GENOMIC DNA]</scope>
    <source>
        <strain evidence="1 2">1026b</strain>
    </source>
</reference>
<accession>A0A0H3HQA8</accession>
<gene>
    <name evidence="1" type="ordered locus">BP1026B_I2482</name>
</gene>
<dbReference type="KEGG" id="bpz:BP1026B_I2482"/>
<dbReference type="Proteomes" id="UP000010087">
    <property type="component" value="Chromosome 1"/>
</dbReference>
<proteinExistence type="predicted"/>
<evidence type="ECO:0008006" key="3">
    <source>
        <dbReference type="Google" id="ProtNLM"/>
    </source>
</evidence>
<sequence length="63" mass="7020">MSGLLGRYQHAAHAAEHQTILVLIHGYGKRFFRRQADGSERLAQVQGRSLTSNATLPKILNFS</sequence>
<dbReference type="AlphaFoldDB" id="A0A0H3HQA8"/>
<name>A0A0H3HQA8_BURP2</name>
<protein>
    <recommendedName>
        <fullName evidence="3">Alpha/beta hydrolase</fullName>
    </recommendedName>
</protein>